<proteinExistence type="predicted"/>
<dbReference type="Proteomes" id="UP000518206">
    <property type="component" value="Unassembled WGS sequence"/>
</dbReference>
<evidence type="ECO:0000259" key="2">
    <source>
        <dbReference type="Pfam" id="PF01408"/>
    </source>
</evidence>
<feature type="domain" description="GFO/IDH/MocA-like oxidoreductase" evidence="3">
    <location>
        <begin position="131"/>
        <end position="254"/>
    </location>
</feature>
<feature type="domain" description="Gfo/Idh/MocA-like oxidoreductase N-terminal" evidence="2">
    <location>
        <begin position="4"/>
        <end position="120"/>
    </location>
</feature>
<dbReference type="SUPFAM" id="SSF55347">
    <property type="entry name" value="Glyceraldehyde-3-phosphate dehydrogenase-like, C-terminal domain"/>
    <property type="match status" value="1"/>
</dbReference>
<reference evidence="4 5" key="1">
    <citation type="submission" date="2020-08" db="EMBL/GenBank/DDBJ databases">
        <title>The Agave Microbiome: Exploring the role of microbial communities in plant adaptations to desert environments.</title>
        <authorList>
            <person name="Partida-Martinez L.P."/>
        </authorList>
    </citation>
    <scope>NUCLEOTIDE SEQUENCE [LARGE SCALE GENOMIC DNA]</scope>
    <source>
        <strain evidence="4 5">RAS26</strain>
    </source>
</reference>
<organism evidence="4 5">
    <name type="scientific">Cellulomonas cellasea</name>
    <dbReference type="NCBI Taxonomy" id="43670"/>
    <lineage>
        <taxon>Bacteria</taxon>
        <taxon>Bacillati</taxon>
        <taxon>Actinomycetota</taxon>
        <taxon>Actinomycetes</taxon>
        <taxon>Micrococcales</taxon>
        <taxon>Cellulomonadaceae</taxon>
        <taxon>Cellulomonas</taxon>
    </lineage>
</organism>
<dbReference type="InterPro" id="IPR055170">
    <property type="entry name" value="GFO_IDH_MocA-like_dom"/>
</dbReference>
<dbReference type="InterPro" id="IPR052515">
    <property type="entry name" value="Gfo/Idh/MocA_Oxidoreductase"/>
</dbReference>
<dbReference type="AlphaFoldDB" id="A0A7W4YD34"/>
<dbReference type="PANTHER" id="PTHR43249:SF1">
    <property type="entry name" value="D-GLUCOSIDE 3-DEHYDROGENASE"/>
    <property type="match status" value="1"/>
</dbReference>
<dbReference type="InterPro" id="IPR000683">
    <property type="entry name" value="Gfo/Idh/MocA-like_OxRdtase_N"/>
</dbReference>
<protein>
    <submittedName>
        <fullName evidence="4">Putative dehydrogenase</fullName>
    </submittedName>
</protein>
<gene>
    <name evidence="4" type="ORF">FHR80_003740</name>
</gene>
<accession>A0A7W4YD34</accession>
<keyword evidence="1" id="KW-0520">NAD</keyword>
<dbReference type="SUPFAM" id="SSF51735">
    <property type="entry name" value="NAD(P)-binding Rossmann-fold domains"/>
    <property type="match status" value="1"/>
</dbReference>
<dbReference type="Pfam" id="PF22725">
    <property type="entry name" value="GFO_IDH_MocA_C3"/>
    <property type="match status" value="1"/>
</dbReference>
<dbReference type="GO" id="GO:0000166">
    <property type="term" value="F:nucleotide binding"/>
    <property type="evidence" value="ECO:0007669"/>
    <property type="project" value="InterPro"/>
</dbReference>
<dbReference type="Gene3D" id="3.40.50.720">
    <property type="entry name" value="NAD(P)-binding Rossmann-like Domain"/>
    <property type="match status" value="1"/>
</dbReference>
<dbReference type="Gene3D" id="3.30.360.10">
    <property type="entry name" value="Dihydrodipicolinate Reductase, domain 2"/>
    <property type="match status" value="1"/>
</dbReference>
<evidence type="ECO:0000313" key="4">
    <source>
        <dbReference type="EMBL" id="MBB2924804.1"/>
    </source>
</evidence>
<dbReference type="InterPro" id="IPR036291">
    <property type="entry name" value="NAD(P)-bd_dom_sf"/>
</dbReference>
<reference evidence="4 5" key="2">
    <citation type="submission" date="2020-08" db="EMBL/GenBank/DDBJ databases">
        <authorList>
            <person name="Partida-Martinez L."/>
            <person name="Huntemann M."/>
            <person name="Clum A."/>
            <person name="Wang J."/>
            <person name="Palaniappan K."/>
            <person name="Ritter S."/>
            <person name="Chen I.-M."/>
            <person name="Stamatis D."/>
            <person name="Reddy T."/>
            <person name="O'Malley R."/>
            <person name="Daum C."/>
            <person name="Shapiro N."/>
            <person name="Ivanova N."/>
            <person name="Kyrpides N."/>
            <person name="Woyke T."/>
        </authorList>
    </citation>
    <scope>NUCLEOTIDE SEQUENCE [LARGE SCALE GENOMIC DNA]</scope>
    <source>
        <strain evidence="4 5">RAS26</strain>
    </source>
</reference>
<sequence length="369" mass="38718">MSRMRFAVVGCGVIAPTHVRALLELPDRVELVACSDVRPDRARALAAEFGIEARPYADVLADPTIDAVSVCTPSGLHAEVGVPALLAGKHVVVEKPMDVSLEACDRLLAAQATSGATLGVISQHRFDPASQAVRAALDAGELGRLVLAEARVPWYRTQEYYDSGDWRGTWATDGGGALINQGVHTLDLLRWTCGPVRTVYAQARTAAHERIEVEDVLCATVEFANGAIGSVLASTAAYPGFPARLALHGTRGGAVIEGDRLATLATVDGVARGGEAANAHAVQVATGGTRAATRAVDESARAVAAELRADDTPEPPDTWGRAHRAQLLDLVDAAEQGRAPLVDGHEGRNAVELVRAIYDSARTGVPVTL</sequence>
<name>A0A7W4YD34_9CELL</name>
<dbReference type="EMBL" id="JACHVX010000006">
    <property type="protein sequence ID" value="MBB2924804.1"/>
    <property type="molecule type" value="Genomic_DNA"/>
</dbReference>
<dbReference type="Pfam" id="PF01408">
    <property type="entry name" value="GFO_IDH_MocA"/>
    <property type="match status" value="1"/>
</dbReference>
<comment type="caution">
    <text evidence="4">The sequence shown here is derived from an EMBL/GenBank/DDBJ whole genome shotgun (WGS) entry which is preliminary data.</text>
</comment>
<evidence type="ECO:0000313" key="5">
    <source>
        <dbReference type="Proteomes" id="UP000518206"/>
    </source>
</evidence>
<dbReference type="PANTHER" id="PTHR43249">
    <property type="entry name" value="UDP-N-ACETYL-2-AMINO-2-DEOXY-D-GLUCURONATE OXIDASE"/>
    <property type="match status" value="1"/>
</dbReference>
<evidence type="ECO:0000259" key="3">
    <source>
        <dbReference type="Pfam" id="PF22725"/>
    </source>
</evidence>
<evidence type="ECO:0000256" key="1">
    <source>
        <dbReference type="ARBA" id="ARBA00023027"/>
    </source>
</evidence>